<dbReference type="InterPro" id="IPR000792">
    <property type="entry name" value="Tscrpt_reg_LuxR_C"/>
</dbReference>
<evidence type="ECO:0000256" key="2">
    <source>
        <dbReference type="ARBA" id="ARBA00023015"/>
    </source>
</evidence>
<organism evidence="8 9">
    <name type="scientific">Amycolatopsis acidicola</name>
    <dbReference type="NCBI Taxonomy" id="2596893"/>
    <lineage>
        <taxon>Bacteria</taxon>
        <taxon>Bacillati</taxon>
        <taxon>Actinomycetota</taxon>
        <taxon>Actinomycetes</taxon>
        <taxon>Pseudonocardiales</taxon>
        <taxon>Pseudonocardiaceae</taxon>
        <taxon>Amycolatopsis</taxon>
    </lineage>
</organism>
<name>A0A5N0V6F6_9PSEU</name>
<dbReference type="PROSITE" id="PS51755">
    <property type="entry name" value="OMPR_PHOB"/>
    <property type="match status" value="1"/>
</dbReference>
<dbReference type="GO" id="GO:0003677">
    <property type="term" value="F:DNA binding"/>
    <property type="evidence" value="ECO:0007669"/>
    <property type="project" value="UniProtKB-UniRule"/>
</dbReference>
<keyword evidence="9" id="KW-1185">Reference proteome</keyword>
<evidence type="ECO:0000256" key="4">
    <source>
        <dbReference type="ARBA" id="ARBA00023163"/>
    </source>
</evidence>
<evidence type="ECO:0000259" key="7">
    <source>
        <dbReference type="PROSITE" id="PS51755"/>
    </source>
</evidence>
<sequence>MQFHVLGPIEACTSAGTPVEPAAAKPRALLAVLLLHANAWVGVDQLIDAIWHEQAVPSSAVRNLRSYVWQLRKTFGDRLASRPGAYRLTVLPGETDTDELDSLVESARAAMDQDEYATAAEKLTAALALWRGSPFEELALPAAQSAAARLTETRCELSCLLSDAYLELGRATDATVLLTELGEQHPLRETVWTRLVLALHAAGRPAEALATYDRARRTLLRELGVEPGAELVAAQRKVLREREPATPRLSLVGGHAASGHTGVDSVLASATDEVLVMTTGTGSGPIDVLRRLGRSSLKPGVRYRVLCPDSARLSGALGSLSMAGVDVRTDSEVPMEAVVIDRSAVVLPADRAGSPTGVAIFRLPGVVAATTGLFERMWPTAVPLLADANDTALNRRERDLLTLLCAGSTDESAAARLGISVRTVRRMVADIMNRLGARSRFQAGVKAADRGWLMDKAG</sequence>
<keyword evidence="3 5" id="KW-0238">DNA-binding</keyword>
<dbReference type="InterPro" id="IPR001867">
    <property type="entry name" value="OmpR/PhoB-type_DNA-bd"/>
</dbReference>
<feature type="DNA-binding region" description="OmpR/PhoB-type" evidence="5">
    <location>
        <begin position="1"/>
        <end position="100"/>
    </location>
</feature>
<dbReference type="OrthoDB" id="4266042at2"/>
<dbReference type="RefSeq" id="WP_144755020.1">
    <property type="nucleotide sequence ID" value="NZ_VMNW02000017.1"/>
</dbReference>
<dbReference type="GO" id="GO:0000160">
    <property type="term" value="P:phosphorelay signal transduction system"/>
    <property type="evidence" value="ECO:0007669"/>
    <property type="project" value="InterPro"/>
</dbReference>
<dbReference type="InterPro" id="IPR051677">
    <property type="entry name" value="AfsR-DnrI-RedD_regulator"/>
</dbReference>
<dbReference type="SMART" id="SM00862">
    <property type="entry name" value="Trans_reg_C"/>
    <property type="match status" value="1"/>
</dbReference>
<accession>A0A5N0V6F6</accession>
<dbReference type="SUPFAM" id="SSF46894">
    <property type="entry name" value="C-terminal effector domain of the bipartite response regulators"/>
    <property type="match status" value="2"/>
</dbReference>
<evidence type="ECO:0000313" key="8">
    <source>
        <dbReference type="EMBL" id="KAA9161324.1"/>
    </source>
</evidence>
<evidence type="ECO:0000256" key="5">
    <source>
        <dbReference type="PROSITE-ProRule" id="PRU01091"/>
    </source>
</evidence>
<feature type="domain" description="HTH luxR-type" evidence="6">
    <location>
        <begin position="386"/>
        <end position="451"/>
    </location>
</feature>
<dbReference type="CDD" id="cd06170">
    <property type="entry name" value="LuxR_C_like"/>
    <property type="match status" value="1"/>
</dbReference>
<dbReference type="InterPro" id="IPR005158">
    <property type="entry name" value="BTAD"/>
</dbReference>
<dbReference type="Pfam" id="PF03704">
    <property type="entry name" value="BTAD"/>
    <property type="match status" value="1"/>
</dbReference>
<dbReference type="InterPro" id="IPR011990">
    <property type="entry name" value="TPR-like_helical_dom_sf"/>
</dbReference>
<dbReference type="PROSITE" id="PS50043">
    <property type="entry name" value="HTH_LUXR_2"/>
    <property type="match status" value="1"/>
</dbReference>
<dbReference type="SUPFAM" id="SSF48452">
    <property type="entry name" value="TPR-like"/>
    <property type="match status" value="1"/>
</dbReference>
<proteinExistence type="inferred from homology"/>
<dbReference type="Pfam" id="PF00486">
    <property type="entry name" value="Trans_reg_C"/>
    <property type="match status" value="1"/>
</dbReference>
<keyword evidence="2" id="KW-0805">Transcription regulation</keyword>
<dbReference type="EMBL" id="VMNW02000017">
    <property type="protein sequence ID" value="KAA9161324.1"/>
    <property type="molecule type" value="Genomic_DNA"/>
</dbReference>
<evidence type="ECO:0000313" key="9">
    <source>
        <dbReference type="Proteomes" id="UP000319769"/>
    </source>
</evidence>
<dbReference type="AlphaFoldDB" id="A0A5N0V6F6"/>
<keyword evidence="4" id="KW-0804">Transcription</keyword>
<dbReference type="Gene3D" id="1.25.40.10">
    <property type="entry name" value="Tetratricopeptide repeat domain"/>
    <property type="match status" value="1"/>
</dbReference>
<reference evidence="8" key="1">
    <citation type="submission" date="2019-09" db="EMBL/GenBank/DDBJ databases">
        <authorList>
            <person name="Teo W.F.A."/>
            <person name="Duangmal K."/>
        </authorList>
    </citation>
    <scope>NUCLEOTIDE SEQUENCE [LARGE SCALE GENOMIC DNA]</scope>
    <source>
        <strain evidence="8">K81G1</strain>
    </source>
</reference>
<dbReference type="InterPro" id="IPR016032">
    <property type="entry name" value="Sig_transdc_resp-reg_C-effctor"/>
</dbReference>
<evidence type="ECO:0000256" key="1">
    <source>
        <dbReference type="ARBA" id="ARBA00005820"/>
    </source>
</evidence>
<evidence type="ECO:0000256" key="3">
    <source>
        <dbReference type="ARBA" id="ARBA00023125"/>
    </source>
</evidence>
<comment type="similarity">
    <text evidence="1">Belongs to the AfsR/DnrI/RedD regulatory family.</text>
</comment>
<evidence type="ECO:0000259" key="6">
    <source>
        <dbReference type="PROSITE" id="PS50043"/>
    </source>
</evidence>
<dbReference type="SMART" id="SM00421">
    <property type="entry name" value="HTH_LUXR"/>
    <property type="match status" value="1"/>
</dbReference>
<dbReference type="Pfam" id="PF00196">
    <property type="entry name" value="GerE"/>
    <property type="match status" value="1"/>
</dbReference>
<dbReference type="Proteomes" id="UP000319769">
    <property type="component" value="Unassembled WGS sequence"/>
</dbReference>
<gene>
    <name evidence="8" type="ORF">FPZ12_014340</name>
</gene>
<dbReference type="PRINTS" id="PR00038">
    <property type="entry name" value="HTHLUXR"/>
</dbReference>
<dbReference type="SMART" id="SM01043">
    <property type="entry name" value="BTAD"/>
    <property type="match status" value="1"/>
</dbReference>
<comment type="caution">
    <text evidence="8">The sequence shown here is derived from an EMBL/GenBank/DDBJ whole genome shotgun (WGS) entry which is preliminary data.</text>
</comment>
<dbReference type="InterPro" id="IPR036388">
    <property type="entry name" value="WH-like_DNA-bd_sf"/>
</dbReference>
<dbReference type="CDD" id="cd15831">
    <property type="entry name" value="BTAD"/>
    <property type="match status" value="1"/>
</dbReference>
<dbReference type="GO" id="GO:0006355">
    <property type="term" value="P:regulation of DNA-templated transcription"/>
    <property type="evidence" value="ECO:0007669"/>
    <property type="project" value="InterPro"/>
</dbReference>
<dbReference type="PANTHER" id="PTHR35807:SF1">
    <property type="entry name" value="TRANSCRIPTIONAL REGULATOR REDD"/>
    <property type="match status" value="1"/>
</dbReference>
<dbReference type="Gene3D" id="1.10.10.10">
    <property type="entry name" value="Winged helix-like DNA-binding domain superfamily/Winged helix DNA-binding domain"/>
    <property type="match status" value="2"/>
</dbReference>
<dbReference type="PANTHER" id="PTHR35807">
    <property type="entry name" value="TRANSCRIPTIONAL REGULATOR REDD-RELATED"/>
    <property type="match status" value="1"/>
</dbReference>
<feature type="domain" description="OmpR/PhoB-type" evidence="7">
    <location>
        <begin position="1"/>
        <end position="100"/>
    </location>
</feature>
<protein>
    <submittedName>
        <fullName evidence="8">Uncharacterized protein</fullName>
    </submittedName>
</protein>